<keyword evidence="2" id="KW-1185">Reference proteome</keyword>
<dbReference type="Proteomes" id="UP001732700">
    <property type="component" value="Chromosome 4C"/>
</dbReference>
<accession>A0ACD5WUN0</accession>
<protein>
    <submittedName>
        <fullName evidence="1">Uncharacterized protein</fullName>
    </submittedName>
</protein>
<evidence type="ECO:0000313" key="2">
    <source>
        <dbReference type="Proteomes" id="UP001732700"/>
    </source>
</evidence>
<reference evidence="1" key="1">
    <citation type="submission" date="2021-05" db="EMBL/GenBank/DDBJ databases">
        <authorList>
            <person name="Scholz U."/>
            <person name="Mascher M."/>
            <person name="Fiebig A."/>
        </authorList>
    </citation>
    <scope>NUCLEOTIDE SEQUENCE [LARGE SCALE GENOMIC DNA]</scope>
</reference>
<organism evidence="1 2">
    <name type="scientific">Avena sativa</name>
    <name type="common">Oat</name>
    <dbReference type="NCBI Taxonomy" id="4498"/>
    <lineage>
        <taxon>Eukaryota</taxon>
        <taxon>Viridiplantae</taxon>
        <taxon>Streptophyta</taxon>
        <taxon>Embryophyta</taxon>
        <taxon>Tracheophyta</taxon>
        <taxon>Spermatophyta</taxon>
        <taxon>Magnoliopsida</taxon>
        <taxon>Liliopsida</taxon>
        <taxon>Poales</taxon>
        <taxon>Poaceae</taxon>
        <taxon>BOP clade</taxon>
        <taxon>Pooideae</taxon>
        <taxon>Poodae</taxon>
        <taxon>Poeae</taxon>
        <taxon>Poeae Chloroplast Group 1 (Aveneae type)</taxon>
        <taxon>Aveninae</taxon>
        <taxon>Avena</taxon>
    </lineage>
</organism>
<proteinExistence type="predicted"/>
<dbReference type="EnsemblPlants" id="AVESA.00010b.r2.4CG1289440.2">
    <property type="protein sequence ID" value="AVESA.00010b.r2.4CG1289440.2.CDS"/>
    <property type="gene ID" value="AVESA.00010b.r2.4CG1289440"/>
</dbReference>
<sequence>MALARVSSSSSRLLLLPSSTTSSLLHSFLRPFSTSHFSAPRLSHSRSFPVDASFPQTSPLPSTAREEGEVTEEAPRPTSRRPWKPTCLYYTQGKCTMMDDVSHLEKFNHSLLLDLPVNASAADKAKPQKLDYFLVLDLEGKVEILEFPVVMIDAHSMEFIDSFHRFVRPTGMSEQRIGEYIEGKYGKFGVDRVWHDTAIPFGEVLREFEDWIGGHKLWKQKQGESLNSAAFITW</sequence>
<name>A0ACD5WUN0_AVESA</name>
<evidence type="ECO:0000313" key="1">
    <source>
        <dbReference type="EnsemblPlants" id="AVESA.00010b.r2.4CG1289440.2.CDS"/>
    </source>
</evidence>
<reference evidence="1" key="2">
    <citation type="submission" date="2025-09" db="UniProtKB">
        <authorList>
            <consortium name="EnsemblPlants"/>
        </authorList>
    </citation>
    <scope>IDENTIFICATION</scope>
</reference>